<dbReference type="InterPro" id="IPR009038">
    <property type="entry name" value="GOLD_dom"/>
</dbReference>
<dbReference type="FunFam" id="2.60.40.10:FF:000616">
    <property type="entry name" value="PKHD1 like 1"/>
    <property type="match status" value="1"/>
</dbReference>
<dbReference type="OrthoDB" id="120976at2759"/>
<dbReference type="PROSITE" id="PS51484">
    <property type="entry name" value="G8"/>
    <property type="match status" value="1"/>
</dbReference>
<dbReference type="FunFam" id="2.60.40.10:FF:002342">
    <property type="entry name" value="Uncharacterized protein"/>
    <property type="match status" value="1"/>
</dbReference>
<keyword evidence="8" id="KW-1185">Reference proteome</keyword>
<dbReference type="FunFam" id="2.60.40.10:FF:003086">
    <property type="entry name" value="Polycystic kidney and hepatic disease 1 (autosomal recessive)-like 1"/>
    <property type="match status" value="1"/>
</dbReference>
<dbReference type="InterPro" id="IPR019316">
    <property type="entry name" value="G8_domain"/>
</dbReference>
<dbReference type="Pfam" id="PF07691">
    <property type="entry name" value="PA14"/>
    <property type="match status" value="1"/>
</dbReference>
<dbReference type="CDD" id="cd00102">
    <property type="entry name" value="IPT"/>
    <property type="match status" value="1"/>
</dbReference>
<feature type="domain" description="G8" evidence="6">
    <location>
        <begin position="2184"/>
        <end position="2304"/>
    </location>
</feature>
<proteinExistence type="predicted"/>
<feature type="chain" id="PRO_5039927714" evidence="4">
    <location>
        <begin position="28"/>
        <end position="2474"/>
    </location>
</feature>
<dbReference type="SMART" id="SM01225">
    <property type="entry name" value="G8"/>
    <property type="match status" value="1"/>
</dbReference>
<dbReference type="KEGG" id="bfo:118423278"/>
<keyword evidence="2 4" id="KW-0732">Signal</keyword>
<dbReference type="InterPro" id="IPR014756">
    <property type="entry name" value="Ig_E-set"/>
</dbReference>
<dbReference type="Pfam" id="PF10162">
    <property type="entry name" value="G8"/>
    <property type="match status" value="1"/>
</dbReference>
<dbReference type="Proteomes" id="UP000001554">
    <property type="component" value="Chromosome 9"/>
</dbReference>
<evidence type="ECO:0000256" key="4">
    <source>
        <dbReference type="SAM" id="SignalP"/>
    </source>
</evidence>
<dbReference type="InterPro" id="IPR008972">
    <property type="entry name" value="Cupredoxin"/>
</dbReference>
<dbReference type="Gene3D" id="2.60.40.420">
    <property type="entry name" value="Cupredoxins - blue copper proteins"/>
    <property type="match status" value="1"/>
</dbReference>
<comment type="subcellular location">
    <subcellularLocation>
        <location evidence="1">Cell envelope</location>
    </subcellularLocation>
</comment>
<dbReference type="InterPro" id="IPR011658">
    <property type="entry name" value="PA14_dom"/>
</dbReference>
<sequence length="2474" mass="262911">MAVSSRSASALPGCMFLVLLLLQDARGQTTPRVTSISPDRGSWAGQTQVWIFGEGFSANQFNPSWDAGNTDKGNKVRLEHDSGTFSLDCPVEKDNSNEHQIVCRTPPVEDNGLYYVRVTVDGVDIPPERHCHMCRFLYREDMTPRISSVTPTSVLPGSFITVYGKIFTTKYGSNLAESTNGRTCGLTRVYVGGQKCELRDFENDEMYGIQLDNDGSGDTGWFTCKLEGTYVGNVNVSFIVDQAWGRSLANTGSRWLSGVPAAQQSSGEMNLAMLQTFAEVLGVSPATGSLAGGTRLTITGRFFDDTDAPPEVYVGGTPCAVQSMTDTTIECITQAAPDLSSPSWPGNRGIEFAQWNDTHGGPANIDAVLEYDSSMSDYWPVPISGFQYNKPAPINYFVGAAKGYFVAPEDDWYQFYLRGDDHARLWMSQDANKDNKAIVASVIGYNGNWFQDDDQKSDKMWLEGGKSYYMELAFIEDTGDGYFGVAMKKFNTPYTSQQTPSAKMTQQEVELTVTIREEVQRVTLSDWATDTAVKQVQTITFAGTFFQYKLGLGGASTGVLYSTSDPNAVGSALSGLVTIYPEIVEVTRTDTADGFELAVEFLSTRGNFPLIEVEISGGNATVAVTTEGIPSLDTFTLEVDGVPSDPIAFDASANDVKTALLSMFGTRCPSEIVNPNNAITAYYEDYENRVTDGEAFCGLGASSNVFLYSSSAGEPLRMDMYPKTCFAYRGSSGLSDKIRIKFFYTDSSGEEHLGAGDYTVGLIGDLTWRYTCIDLYSIVNEDQAPRGRRNFKMREFRTLGSTSQLYIDEVFIGRTYTVDNTEDIIENRVPGARPDGIIIKDLEVVEVAGEESSYDITFEAVVSAYGFPLLGVSAAQVSTVTSNSTAYTYPSYSDTPRPGVTIERISEASQPIGGTFAATFKENEITDIPYDVTASDFKNLLEQVGDTGGVSVRRTDLSDGYKWIIDWTTVGGDQPLLQVDTAGVTGEDPVATVRKTGEGGIFMVLPDEFLRTAHDKPQVQVIINHVPSSCAGDCSFEWKAESTPSVTGVTPSEGSFFAGTEITISGIGFLPNTDGNTVTIGGVACEITAAAEDEISCDVQENSGGSHVVAVVVDGKGLASHPTDGELEFTYTAEISSISPTAGSLGGTVLTISGHGFGEAYVPYVGDQECVDATITYTDITCTAPPSSTAGAVSVTVDQGDSGILTSGTDFEYDSSLTPTITGLSSYEGTVDGGDVIVISGTNFGSEASSDDAVKIGDATAEILSYSDTEVTIRVPAQGPGSYPISLSVDGNFADVQTNNIQDITYALKVTNVFPRSGSFLGGTTVIITGEGFSTDNTSVAFGDVSCDVTSATYTEIQCVTATSAKVHKVDNLGSHPTYGRGYAWNPALLNINEGDTVQVKWNTPGTAVGVGYLVQQTDSASDTDYDGQGFRSGPVKTPSGSFEHTFTSEGQYFFSSGPVDRTGRVHMKGVVNVSPPTSNVQKLRLSVNGYEAEYDVNSGVADPVDGNACAGETSQISGCTSPPFTTPSGNDEFYFSFDPCYTPEITSISPISGTMDDVITVNASGLGSDSCMNEVTVAGFPCTCQLDTADSMSCTIDPQDAMPVATYNLVELKVNNRGNALNTLPTVEERGYVLLPNIDSISPDVGSMVGGTLLTITGSGFTSYGIEASDIDIRVGALKCPITEHTYNQIVCETAPISQNKRSADSDIKRDISITMSTGGGPVNFACSSGDCSFTYSESATPTVTDVQPVEVSGAVTQLSITGSGFGTDSADVSIAVDEDDVLCNITTITVDYIECDLGPVEVGTKSFSVHVQGKGNADSSVTSVESLATIEDVTPSEGSINGGNTVTITGNGFVAGNTVVLIGGEPCDIIEVTRLEINCEAPAGAAPGDVTLLVTSDDVDYPVQQYSYSTDHTAEAISVIPAAGKTGDTVTIAGSGFGDVADDVTVTINETECSITTFSSTQIECTVGPHSAGTFGIEVFVTGKGWATSSLVFDYQLTVTSTSSTEGSFGGGQVLTIDGTGFDSELTSVTVCDQTCEPTAPPQPGQLTCEIPANDGLSSGTLACDVEVSVGAESVQQNAAYTYRSSLTPTITEVSPRRGGTAGGTTVTITGTGFGATTADNSVTIAGSDCIIQSASTTQIVCVTEAHQGSAKTKVRVAVGDQGIATQDNADYWYIDRWSSVFTWGGGPLPEAADFVIVPAGQTLLLDMDTPVLKVLLIEGGQLIFDEQDLELQAEYALITNGGLLQVGTEEEPFQHKAIITMHGHVRSPELPLYGAKTLAVREGTLDLHGKPTPVTWTFLAASVSPGDTTLTLTQSVNWEVGDQIVLATTGHRHTQRENEVRTISSVSDDGRTVTITEGLQYRHISAVTTYPDAGVTLETRCEVGLLTHNVVVRGSNNPEWNDKIEACAAGFDTGEFAVQTCFQGRFGEEIGNDQFGVQTMIHPRVMDQELAIGRFSYVEFYYSGQAFRHGR</sequence>
<dbReference type="FunFam" id="2.60.40.10:FF:001057">
    <property type="entry name" value="PKHD1 like 1"/>
    <property type="match status" value="1"/>
</dbReference>
<feature type="domain" description="GOLD" evidence="5">
    <location>
        <begin position="1168"/>
        <end position="1310"/>
    </location>
</feature>
<dbReference type="FunFam" id="2.60.120.1560:FF:000004">
    <property type="entry name" value="PKHD1-like 1"/>
    <property type="match status" value="1"/>
</dbReference>
<feature type="domain" description="PA14" evidence="7">
    <location>
        <begin position="345"/>
        <end position="501"/>
    </location>
</feature>
<evidence type="ECO:0000313" key="9">
    <source>
        <dbReference type="RefSeq" id="XP_035687260.1"/>
    </source>
</evidence>
<dbReference type="Gene3D" id="2.60.120.1560">
    <property type="match status" value="1"/>
</dbReference>
<dbReference type="PROSITE" id="PS51820">
    <property type="entry name" value="PA14"/>
    <property type="match status" value="1"/>
</dbReference>
<dbReference type="PROSITE" id="PS50866">
    <property type="entry name" value="GOLD"/>
    <property type="match status" value="1"/>
</dbReference>
<evidence type="ECO:0000256" key="2">
    <source>
        <dbReference type="ARBA" id="ARBA00022729"/>
    </source>
</evidence>
<dbReference type="FunFam" id="2.60.40.10:FF:000857">
    <property type="entry name" value="PKHD1 like 1"/>
    <property type="match status" value="1"/>
</dbReference>
<gene>
    <name evidence="9" type="primary">LOC118423278</name>
</gene>
<dbReference type="SUPFAM" id="SSF56988">
    <property type="entry name" value="Anthrax protective antigen"/>
    <property type="match status" value="1"/>
</dbReference>
<evidence type="ECO:0000313" key="8">
    <source>
        <dbReference type="Proteomes" id="UP000001554"/>
    </source>
</evidence>
<dbReference type="CDD" id="cd00603">
    <property type="entry name" value="IPT_PCSR"/>
    <property type="match status" value="12"/>
</dbReference>
<name>A0A9J7N214_BRAFL</name>
<evidence type="ECO:0000256" key="1">
    <source>
        <dbReference type="ARBA" id="ARBA00004196"/>
    </source>
</evidence>
<dbReference type="GeneID" id="118423278"/>
<evidence type="ECO:0000259" key="6">
    <source>
        <dbReference type="PROSITE" id="PS51484"/>
    </source>
</evidence>
<dbReference type="SUPFAM" id="SSF49503">
    <property type="entry name" value="Cupredoxins"/>
    <property type="match status" value="1"/>
</dbReference>
<evidence type="ECO:0000259" key="7">
    <source>
        <dbReference type="PROSITE" id="PS51820"/>
    </source>
</evidence>
<feature type="signal peptide" evidence="4">
    <location>
        <begin position="1"/>
        <end position="27"/>
    </location>
</feature>
<dbReference type="InterPro" id="IPR052387">
    <property type="entry name" value="Fibrocystin"/>
</dbReference>
<dbReference type="InterPro" id="IPR037524">
    <property type="entry name" value="PA14/GLEYA"/>
</dbReference>
<organism evidence="8 9">
    <name type="scientific">Branchiostoma floridae</name>
    <name type="common">Florida lancelet</name>
    <name type="synonym">Amphioxus</name>
    <dbReference type="NCBI Taxonomy" id="7739"/>
    <lineage>
        <taxon>Eukaryota</taxon>
        <taxon>Metazoa</taxon>
        <taxon>Chordata</taxon>
        <taxon>Cephalochordata</taxon>
        <taxon>Leptocardii</taxon>
        <taxon>Amphioxiformes</taxon>
        <taxon>Branchiostomatidae</taxon>
        <taxon>Branchiostoma</taxon>
    </lineage>
</organism>
<dbReference type="Gene3D" id="2.60.40.10">
    <property type="entry name" value="Immunoglobulins"/>
    <property type="match status" value="13"/>
</dbReference>
<keyword evidence="3" id="KW-0677">Repeat</keyword>
<dbReference type="PANTHER" id="PTHR46769">
    <property type="entry name" value="POLYCYSTIC KIDNEY AND HEPATIC DISEASE 1 (AUTOSOMAL RECESSIVE)-LIKE 1"/>
    <property type="match status" value="1"/>
</dbReference>
<dbReference type="FunFam" id="2.60.40.10:FF:001165">
    <property type="entry name" value="PKHD1 like 1"/>
    <property type="match status" value="1"/>
</dbReference>
<dbReference type="SUPFAM" id="SSF81296">
    <property type="entry name" value="E set domains"/>
    <property type="match status" value="13"/>
</dbReference>
<dbReference type="FunFam" id="2.60.40.10:FF:003088">
    <property type="entry name" value="Uncharacterized protein"/>
    <property type="match status" value="1"/>
</dbReference>
<dbReference type="InterPro" id="IPR013783">
    <property type="entry name" value="Ig-like_fold"/>
</dbReference>
<reference evidence="9" key="2">
    <citation type="submission" date="2025-08" db="UniProtKB">
        <authorList>
            <consortium name="RefSeq"/>
        </authorList>
    </citation>
    <scope>IDENTIFICATION</scope>
    <source>
        <strain evidence="9">S238N-H82</strain>
        <tissue evidence="9">Testes</tissue>
    </source>
</reference>
<evidence type="ECO:0000259" key="5">
    <source>
        <dbReference type="PROSITE" id="PS50866"/>
    </source>
</evidence>
<accession>A0A9J7N214</accession>
<protein>
    <submittedName>
        <fullName evidence="9">Fibrocystin-L-like isoform X1</fullName>
    </submittedName>
</protein>
<dbReference type="SMART" id="SM00429">
    <property type="entry name" value="IPT"/>
    <property type="match status" value="12"/>
</dbReference>
<evidence type="ECO:0000256" key="3">
    <source>
        <dbReference type="ARBA" id="ARBA00022737"/>
    </source>
</evidence>
<dbReference type="FunFam" id="2.60.40.420:FF:000137">
    <property type="entry name" value="Uncharacterized protein"/>
    <property type="match status" value="1"/>
</dbReference>
<reference evidence="8" key="1">
    <citation type="journal article" date="2020" name="Nat. Ecol. Evol.">
        <title>Deeply conserved synteny resolves early events in vertebrate evolution.</title>
        <authorList>
            <person name="Simakov O."/>
            <person name="Marletaz F."/>
            <person name="Yue J.X."/>
            <person name="O'Connell B."/>
            <person name="Jenkins J."/>
            <person name="Brandt A."/>
            <person name="Calef R."/>
            <person name="Tung C.H."/>
            <person name="Huang T.K."/>
            <person name="Schmutz J."/>
            <person name="Satoh N."/>
            <person name="Yu J.K."/>
            <person name="Putnam N.H."/>
            <person name="Green R.E."/>
            <person name="Rokhsar D.S."/>
        </authorList>
    </citation>
    <scope>NUCLEOTIDE SEQUENCE [LARGE SCALE GENOMIC DNA]</scope>
    <source>
        <strain evidence="8">S238N-H82</strain>
    </source>
</reference>
<dbReference type="RefSeq" id="XP_035687260.1">
    <property type="nucleotide sequence ID" value="XM_035831367.1"/>
</dbReference>
<dbReference type="FunFam" id="2.60.40.10:FF:003136">
    <property type="match status" value="1"/>
</dbReference>
<dbReference type="PANTHER" id="PTHR46769:SF2">
    <property type="entry name" value="FIBROCYSTIN-L ISOFORM 2 PRECURSOR-RELATED"/>
    <property type="match status" value="1"/>
</dbReference>
<dbReference type="Pfam" id="PF01833">
    <property type="entry name" value="TIG"/>
    <property type="match status" value="13"/>
</dbReference>
<dbReference type="InterPro" id="IPR002909">
    <property type="entry name" value="IPT_dom"/>
</dbReference>